<name>A0A0N1ILX8_LEPSE</name>
<gene>
    <name evidence="3" type="ORF">ABL78_1895</name>
</gene>
<feature type="region of interest" description="Disordered" evidence="1">
    <location>
        <begin position="86"/>
        <end position="107"/>
    </location>
</feature>
<evidence type="ECO:0000256" key="1">
    <source>
        <dbReference type="SAM" id="MobiDB-lite"/>
    </source>
</evidence>
<proteinExistence type="predicted"/>
<dbReference type="InterPro" id="IPR058917">
    <property type="entry name" value="RESC6_dom"/>
</dbReference>
<dbReference type="EMBL" id="LJSK01000034">
    <property type="protein sequence ID" value="KPI89011.1"/>
    <property type="molecule type" value="Genomic_DNA"/>
</dbReference>
<feature type="domain" description="RNA-editing substrate-binding complex 6 protein" evidence="2">
    <location>
        <begin position="1025"/>
        <end position="1219"/>
    </location>
</feature>
<feature type="compositionally biased region" description="Polar residues" evidence="1">
    <location>
        <begin position="781"/>
        <end position="798"/>
    </location>
</feature>
<evidence type="ECO:0000259" key="2">
    <source>
        <dbReference type="Pfam" id="PF26188"/>
    </source>
</evidence>
<dbReference type="Proteomes" id="UP000038009">
    <property type="component" value="Unassembled WGS sequence"/>
</dbReference>
<comment type="caution">
    <text evidence="3">The sequence shown here is derived from an EMBL/GenBank/DDBJ whole genome shotgun (WGS) entry which is preliminary data.</text>
</comment>
<dbReference type="Pfam" id="PF26188">
    <property type="entry name" value="RESC6"/>
    <property type="match status" value="1"/>
</dbReference>
<dbReference type="AlphaFoldDB" id="A0A0N1ILX8"/>
<accession>A0A0N1ILX8</accession>
<organism evidence="3 4">
    <name type="scientific">Leptomonas seymouri</name>
    <dbReference type="NCBI Taxonomy" id="5684"/>
    <lineage>
        <taxon>Eukaryota</taxon>
        <taxon>Discoba</taxon>
        <taxon>Euglenozoa</taxon>
        <taxon>Kinetoplastea</taxon>
        <taxon>Metakinetoplastina</taxon>
        <taxon>Trypanosomatida</taxon>
        <taxon>Trypanosomatidae</taxon>
        <taxon>Leishmaniinae</taxon>
        <taxon>Leptomonas</taxon>
    </lineage>
</organism>
<dbReference type="CDD" id="cd23735">
    <property type="entry name" value="RESC6-like"/>
    <property type="match status" value="1"/>
</dbReference>
<sequence>MWTNAALRYTSRRSRHAAVAAALSITTVRRHLLINDGGASSSAVSNAKAWPDAPSPCFSSTAAPAAQKAQKESRFVRASAPRFPDAQAADGIGNSSDSAKHAAATNPTTTEALVTQVLYPHGTRSQRMLSMYLRRVQTVLCHKCLPSVEARARCELNKILLPAIKTLDAPTVTVLLETLRMADVEETAPIVQDAVAWLSLNGYHLPLQYFIQVVELLHHFNAPLTIDFIRSLPQRLPQRDVTSLTVTQAAALLTALLPILRYTTAEETEGSMNVVGAVAGAKAVPIDVALVEVAELLRERCSGEELAACNVASLSELLRVLLAFTSSREWRFVNSKETWTALVEAMCLILVAPPELEKMELSAAVQLLTALSHRAHGDQSDHSSLEVAAVVTQAEKRLSSALAERVKTAADALQNVPQPTSAISSGAPKYAVWELPHPWKIRDVRALWKTCLKSSCAVALARELDDSGVANIESEYQKLMEYLQTSLLVTVSRRFASHYNDIGAAEMAFSMASGIAEVERAAAQRARDSQPVTGEPPSTSVSAAATPVWSNLSGALSSAFLEALLLSSFDQLHAKRITWTPATVQDAVALFEYSSDNAHRTRALELAQAWYTQLQARAQDGERLLPQELLGFFTPELLRQERLGVDAAVDASLRRWSVSEVLFFFSRLGTVEGFAGGVEGAAVLRQAGSALCAYAAKASAGQLASLVECYGAARVRNDDFCEAAIKRLSELLDASLITASRSVDFSSAAGVATGAAGTARTVATATTTASSRYAVEREGQAENSDTMETSNSSDLAKTTSPVTIHQLTRLLRSFALMEVRQTKPFVDAAPHVTLAASEDEGSAEEVTQLLAAYAKMLIWNYPVFRALAERLCRLRKDDVQLDQLLTAQLALLRMDVTLPLVTTRFYEALTEHYSTAKSSKGTATRAALMRGTHEPVKSRRARLKDAVMQLSVLSRVRTRSHVNPPDPSVRASMIEFIVKQADMLRVEELAEVLLSLARFEEGRSSAFEELTVRTLGLLPTAPPRVMAHIAEAYALADRSDAAELFTLIAERTVAMRHDMAAITIASILASFAKAGVRNDRLFIEVIPRVRHVATYGTPRDVVNVVSAYAAVSLWHYKLFARLADRAIQLRADFRVHEVVKLLKAYAAVQMRYDVLFTEFAPRIQTLAHLLTPSDLAAITSSYSQLNIPCVPVWKATASRAIAVADAFTEEEARQLLDSYSMQSFYNEACVKALTTRFPVLLSIPFDNAETKESEPSV</sequence>
<keyword evidence="4" id="KW-1185">Reference proteome</keyword>
<feature type="region of interest" description="Disordered" evidence="1">
    <location>
        <begin position="772"/>
        <end position="798"/>
    </location>
</feature>
<reference evidence="3 4" key="1">
    <citation type="journal article" date="2015" name="PLoS Pathog.">
        <title>Leptomonas seymouri: Adaptations to the Dixenous Life Cycle Analyzed by Genome Sequencing, Transcriptome Profiling and Co-infection with Leishmania donovani.</title>
        <authorList>
            <person name="Kraeva N."/>
            <person name="Butenko A."/>
            <person name="Hlavacova J."/>
            <person name="Kostygov A."/>
            <person name="Myskova J."/>
            <person name="Grybchuk D."/>
            <person name="Lestinova T."/>
            <person name="Votypka J."/>
            <person name="Volf P."/>
            <person name="Opperdoes F."/>
            <person name="Flegontov P."/>
            <person name="Lukes J."/>
            <person name="Yurchenko V."/>
        </authorList>
    </citation>
    <scope>NUCLEOTIDE SEQUENCE [LARGE SCALE GENOMIC DNA]</scope>
    <source>
        <strain evidence="3 4">ATCC 30220</strain>
    </source>
</reference>
<dbReference type="OMA" id="YAKMLIW"/>
<dbReference type="VEuPathDB" id="TriTrypDB:Lsey_0034_0260"/>
<evidence type="ECO:0000313" key="4">
    <source>
        <dbReference type="Proteomes" id="UP000038009"/>
    </source>
</evidence>
<dbReference type="OrthoDB" id="2019031at2759"/>
<protein>
    <recommendedName>
        <fullName evidence="2">RNA-editing substrate-binding complex 6 protein domain-containing protein</fullName>
    </recommendedName>
</protein>
<evidence type="ECO:0000313" key="3">
    <source>
        <dbReference type="EMBL" id="KPI89011.1"/>
    </source>
</evidence>